<proteinExistence type="inferred from homology"/>
<dbReference type="SUPFAM" id="SSF161098">
    <property type="entry name" value="MetI-like"/>
    <property type="match status" value="1"/>
</dbReference>
<dbReference type="Gene3D" id="1.10.3720.10">
    <property type="entry name" value="MetI-like"/>
    <property type="match status" value="1"/>
</dbReference>
<feature type="transmembrane region" description="Helical" evidence="8">
    <location>
        <begin position="101"/>
        <end position="125"/>
    </location>
</feature>
<evidence type="ECO:0000313" key="11">
    <source>
        <dbReference type="Proteomes" id="UP001652431"/>
    </source>
</evidence>
<gene>
    <name evidence="10" type="primary">pstA</name>
    <name evidence="10" type="ORF">OCV99_00415</name>
</gene>
<evidence type="ECO:0000259" key="9">
    <source>
        <dbReference type="PROSITE" id="PS50928"/>
    </source>
</evidence>
<evidence type="ECO:0000256" key="4">
    <source>
        <dbReference type="ARBA" id="ARBA00022475"/>
    </source>
</evidence>
<feature type="transmembrane region" description="Helical" evidence="8">
    <location>
        <begin position="57"/>
        <end position="89"/>
    </location>
</feature>
<keyword evidence="6 8" id="KW-1133">Transmembrane helix</keyword>
<evidence type="ECO:0000256" key="3">
    <source>
        <dbReference type="ARBA" id="ARBA00022448"/>
    </source>
</evidence>
<evidence type="ECO:0000256" key="2">
    <source>
        <dbReference type="ARBA" id="ARBA00007069"/>
    </source>
</evidence>
<feature type="transmembrane region" description="Helical" evidence="8">
    <location>
        <begin position="248"/>
        <end position="270"/>
    </location>
</feature>
<dbReference type="InterPro" id="IPR035906">
    <property type="entry name" value="MetI-like_sf"/>
</dbReference>
<dbReference type="RefSeq" id="WP_158367754.1">
    <property type="nucleotide sequence ID" value="NZ_JAOQJU010000001.1"/>
</dbReference>
<feature type="transmembrane region" description="Helical" evidence="8">
    <location>
        <begin position="131"/>
        <end position="150"/>
    </location>
</feature>
<keyword evidence="7 8" id="KW-0472">Membrane</keyword>
<feature type="transmembrane region" description="Helical" evidence="8">
    <location>
        <begin position="183"/>
        <end position="204"/>
    </location>
</feature>
<protein>
    <recommendedName>
        <fullName evidence="8">Phosphate transport system permease protein PstA</fullName>
    </recommendedName>
</protein>
<reference evidence="10 11" key="1">
    <citation type="journal article" date="2021" name="ISME Commun">
        <title>Automated analysis of genomic sequences facilitates high-throughput and comprehensive description of bacteria.</title>
        <authorList>
            <person name="Hitch T.C.A."/>
        </authorList>
    </citation>
    <scope>NUCLEOTIDE SEQUENCE [LARGE SCALE GENOMIC DNA]</scope>
    <source>
        <strain evidence="10 11">Sanger_03</strain>
    </source>
</reference>
<dbReference type="PANTHER" id="PTHR43470:SF3">
    <property type="entry name" value="PHOSPHATE TRANSPORT SYSTEM PERMEASE PROTEIN PSTA-RELATED"/>
    <property type="match status" value="1"/>
</dbReference>
<evidence type="ECO:0000313" key="10">
    <source>
        <dbReference type="EMBL" id="MCU6685030.1"/>
    </source>
</evidence>
<feature type="domain" description="ABC transmembrane type-1" evidence="9">
    <location>
        <begin position="63"/>
        <end position="266"/>
    </location>
</feature>
<evidence type="ECO:0000256" key="8">
    <source>
        <dbReference type="RuleBase" id="RU363043"/>
    </source>
</evidence>
<name>A0ABT2RHZ6_9FIRM</name>
<sequence>MKSYALHPGSLLMMLLVMLSAVITFAVLLFLIVYILVHGIPYLKPSLFSFTYTSENASLMPALINTVIMTLLSLLIAVPLGIFAAIFLVEYAGRGNKFVEVIRLTTETLSGIPSIVYGLFGMLFFVTTCGWGFSLLAGAFTLSIMILPLIMRTTEEALKSVPDSYREGSFGLGAGKLRTVFRIVLPSAVPGILAGIILAIGRIVGETAALIYTAGTVADVPSSVMGSGRTLAVHMYNLASEGLYMDQAYATSVVLLILVVGINTLSSVVAKKFTKA</sequence>
<feature type="transmembrane region" description="Helical" evidence="8">
    <location>
        <begin position="12"/>
        <end position="37"/>
    </location>
</feature>
<keyword evidence="4 8" id="KW-1003">Cell membrane</keyword>
<comment type="subcellular location">
    <subcellularLocation>
        <location evidence="1 8">Cell membrane</location>
        <topology evidence="1 8">Multi-pass membrane protein</topology>
    </subcellularLocation>
</comment>
<accession>A0ABT2RHZ6</accession>
<dbReference type="EMBL" id="JAOQJU010000001">
    <property type="protein sequence ID" value="MCU6685030.1"/>
    <property type="molecule type" value="Genomic_DNA"/>
</dbReference>
<dbReference type="PANTHER" id="PTHR43470">
    <property type="entry name" value="PHOSPHATE TRANSPORT SYSTEM PERMEASE PROTEIN PSTA-RELATED"/>
    <property type="match status" value="1"/>
</dbReference>
<evidence type="ECO:0000256" key="6">
    <source>
        <dbReference type="ARBA" id="ARBA00022989"/>
    </source>
</evidence>
<dbReference type="CDD" id="cd06261">
    <property type="entry name" value="TM_PBP2"/>
    <property type="match status" value="1"/>
</dbReference>
<dbReference type="PROSITE" id="PS50928">
    <property type="entry name" value="ABC_TM1"/>
    <property type="match status" value="1"/>
</dbReference>
<dbReference type="NCBIfam" id="TIGR00974">
    <property type="entry name" value="3a0107s02c"/>
    <property type="match status" value="1"/>
</dbReference>
<dbReference type="Pfam" id="PF00528">
    <property type="entry name" value="BPD_transp_1"/>
    <property type="match status" value="1"/>
</dbReference>
<keyword evidence="3" id="KW-0813">Transport</keyword>
<evidence type="ECO:0000256" key="1">
    <source>
        <dbReference type="ARBA" id="ARBA00004651"/>
    </source>
</evidence>
<comment type="caution">
    <text evidence="10">The sequence shown here is derived from an EMBL/GenBank/DDBJ whole genome shotgun (WGS) entry which is preliminary data.</text>
</comment>
<keyword evidence="5 8" id="KW-0812">Transmembrane</keyword>
<evidence type="ECO:0000256" key="5">
    <source>
        <dbReference type="ARBA" id="ARBA00022692"/>
    </source>
</evidence>
<dbReference type="InterPro" id="IPR005672">
    <property type="entry name" value="Phosphate_PstA"/>
</dbReference>
<dbReference type="Proteomes" id="UP001652431">
    <property type="component" value="Unassembled WGS sequence"/>
</dbReference>
<organism evidence="10 11">
    <name type="scientific">Dorea acetigenes</name>
    <dbReference type="NCBI Taxonomy" id="2981787"/>
    <lineage>
        <taxon>Bacteria</taxon>
        <taxon>Bacillati</taxon>
        <taxon>Bacillota</taxon>
        <taxon>Clostridia</taxon>
        <taxon>Lachnospirales</taxon>
        <taxon>Lachnospiraceae</taxon>
        <taxon>Dorea</taxon>
    </lineage>
</organism>
<evidence type="ECO:0000256" key="7">
    <source>
        <dbReference type="ARBA" id="ARBA00023136"/>
    </source>
</evidence>
<comment type="similarity">
    <text evidence="2 8">Belongs to the binding-protein-dependent transport system permease family. CysTW subfamily.</text>
</comment>
<keyword evidence="11" id="KW-1185">Reference proteome</keyword>
<dbReference type="InterPro" id="IPR000515">
    <property type="entry name" value="MetI-like"/>
</dbReference>